<name>A0A845DS79_9BACI</name>
<evidence type="ECO:0000256" key="2">
    <source>
        <dbReference type="ARBA" id="ARBA00022722"/>
    </source>
</evidence>
<comment type="function">
    <text evidence="8 9">3'-5' exonuclease.</text>
</comment>
<dbReference type="PANTHER" id="PTHR11472">
    <property type="entry name" value="DNA REPAIR DEAD HELICASE RAD3/XP-D SUBFAMILY MEMBER"/>
    <property type="match status" value="1"/>
</dbReference>
<evidence type="ECO:0000256" key="3">
    <source>
        <dbReference type="ARBA" id="ARBA00022741"/>
    </source>
</evidence>
<protein>
    <recommendedName>
        <fullName evidence="8 9">3'-5' exonuclease DinG</fullName>
        <ecNumber evidence="8 9">3.1.-.-</ecNumber>
    </recommendedName>
</protein>
<dbReference type="InterPro" id="IPR014013">
    <property type="entry name" value="Helic_SF1/SF2_ATP-bd_DinG/Rad3"/>
</dbReference>
<dbReference type="SMART" id="SM00487">
    <property type="entry name" value="DEXDc"/>
    <property type="match status" value="1"/>
</dbReference>
<keyword evidence="11" id="KW-0347">Helicase</keyword>
<dbReference type="Pfam" id="PF00929">
    <property type="entry name" value="RNase_T"/>
    <property type="match status" value="1"/>
</dbReference>
<keyword evidence="4 8" id="KW-0378">Hydrolase</keyword>
<dbReference type="GO" id="GO:0008408">
    <property type="term" value="F:3'-5' exonuclease activity"/>
    <property type="evidence" value="ECO:0007669"/>
    <property type="project" value="UniProtKB-UniRule"/>
</dbReference>
<dbReference type="InterPro" id="IPR006555">
    <property type="entry name" value="ATP-dep_Helicase_C"/>
</dbReference>
<evidence type="ECO:0000256" key="7">
    <source>
        <dbReference type="ARBA" id="ARBA00048954"/>
    </source>
</evidence>
<dbReference type="RefSeq" id="WP_160835787.1">
    <property type="nucleotide sequence ID" value="NZ_WMET01000001.1"/>
</dbReference>
<dbReference type="SUPFAM" id="SSF53098">
    <property type="entry name" value="Ribonuclease H-like"/>
    <property type="match status" value="1"/>
</dbReference>
<comment type="catalytic activity">
    <reaction evidence="7">
        <text>ATP + H2O = ADP + phosphate + H(+)</text>
        <dbReference type="Rhea" id="RHEA:13065"/>
        <dbReference type="ChEBI" id="CHEBI:15377"/>
        <dbReference type="ChEBI" id="CHEBI:15378"/>
        <dbReference type="ChEBI" id="CHEBI:30616"/>
        <dbReference type="ChEBI" id="CHEBI:43474"/>
        <dbReference type="ChEBI" id="CHEBI:456216"/>
        <dbReference type="EC" id="5.6.2.3"/>
    </reaction>
</comment>
<evidence type="ECO:0000313" key="12">
    <source>
        <dbReference type="Proteomes" id="UP000460949"/>
    </source>
</evidence>
<feature type="domain" description="Helicase ATP-binding" evidence="10">
    <location>
        <begin position="252"/>
        <end position="537"/>
    </location>
</feature>
<evidence type="ECO:0000313" key="11">
    <source>
        <dbReference type="EMBL" id="MYL19395.1"/>
    </source>
</evidence>
<dbReference type="AlphaFoldDB" id="A0A845DS79"/>
<dbReference type="HAMAP" id="MF_02206">
    <property type="entry name" value="DinG_exonucl"/>
    <property type="match status" value="1"/>
</dbReference>
<dbReference type="GO" id="GO:0016818">
    <property type="term" value="F:hydrolase activity, acting on acid anhydrides, in phosphorus-containing anhydrides"/>
    <property type="evidence" value="ECO:0007669"/>
    <property type="project" value="InterPro"/>
</dbReference>
<keyword evidence="2 8" id="KW-0540">Nuclease</keyword>
<keyword evidence="5 8" id="KW-0269">Exonuclease</keyword>
<feature type="short sequence motif" description="DEAH box" evidence="8">
    <location>
        <begin position="466"/>
        <end position="469"/>
    </location>
</feature>
<dbReference type="CDD" id="cd06127">
    <property type="entry name" value="DEDDh"/>
    <property type="match status" value="1"/>
</dbReference>
<dbReference type="Proteomes" id="UP000460949">
    <property type="component" value="Unassembled WGS sequence"/>
</dbReference>
<evidence type="ECO:0000256" key="5">
    <source>
        <dbReference type="ARBA" id="ARBA00022839"/>
    </source>
</evidence>
<dbReference type="InterPro" id="IPR006054">
    <property type="entry name" value="DnaQ"/>
</dbReference>
<dbReference type="Pfam" id="PF00270">
    <property type="entry name" value="DEAD"/>
    <property type="match status" value="1"/>
</dbReference>
<dbReference type="FunFam" id="3.30.420.10:FF:000045">
    <property type="entry name" value="3'-5' exonuclease DinG"/>
    <property type="match status" value="1"/>
</dbReference>
<evidence type="ECO:0000256" key="1">
    <source>
        <dbReference type="ARBA" id="ARBA00001966"/>
    </source>
</evidence>
<dbReference type="SMART" id="SM00479">
    <property type="entry name" value="EXOIII"/>
    <property type="match status" value="1"/>
</dbReference>
<dbReference type="InterPro" id="IPR045028">
    <property type="entry name" value="DinG/Rad3-like"/>
</dbReference>
<evidence type="ECO:0000256" key="4">
    <source>
        <dbReference type="ARBA" id="ARBA00022801"/>
    </source>
</evidence>
<dbReference type="EC" id="3.1.-.-" evidence="8 9"/>
<dbReference type="InterPro" id="IPR013520">
    <property type="entry name" value="Ribonucl_H"/>
</dbReference>
<comment type="similarity">
    <text evidence="8 9">Belongs to the helicase family. DinG subfamily. Type 2 sub-subfamily.</text>
</comment>
<dbReference type="GO" id="GO:0003677">
    <property type="term" value="F:DNA binding"/>
    <property type="evidence" value="ECO:0007669"/>
    <property type="project" value="InterPro"/>
</dbReference>
<dbReference type="InterPro" id="IPR027417">
    <property type="entry name" value="P-loop_NTPase"/>
</dbReference>
<keyword evidence="6 8" id="KW-0067">ATP-binding</keyword>
<sequence>MTTFAIVDLETTGNASPKGDRIIEIGIVLMNEEGSVIREFSSLVYPEREIPPFITSLTGIDEEDVMDAPLFSEIAEDIHPLFKDAYIVAHNIEFDLGFLNDELQRCGFPRLHNPIIDTVELARIMLPTSSAFKLGHLAEKLDMGHDRPHRALSDAQVTADLLQHLLNQLGVLPERTLSQLLKIEAKLKSDLRPFIETAIEEARYRNQKDPDIEILYGIAVRTRRPDQTSSSSIFSFPPFNQWNKEVYEGENGLKSIVPEYEIRKGQQEMTSRVHQALEEERHAVIEAGAGTGKSAAYLLPAVYRAVKNGERILVTTHTNSLQKQLLEEEIPKIERMFPRPIRAVLYKGKGHYISLIHFQYELERSYQDNYDTALTKAMILVWLTRTRTGDIDEVQLPSNGRQFWHKVSAEQSSKTEQLGYTDDSFFQWALKRAEQADIIITNHALFCLDIIKEKTSLPSYDRAVVDEAHHLEAVAGRYFGLRMNYRDLQRYLTQTTELAQKSLYKEWSLPQSFYNHLQKLQKAVDEAKEELSQFSRYIYQHVKKQRPSNRGKSDVGRTQLILQKESSASFIRSAREMSNRFLSAVFIMTEQMTSMQNELQILLTLKEDHGIPILLSRIHTQKDVCLDIRRQMVDYFDIQDDESARWIEIEGEGAANSIYLYSEPLNTPDILKERLFDMKKSVVLTSATLTTGDSFKYVRHSLGLGNEPKVIETSIPSPYPFHEQVQLLIPDDFPDIKNAPDTFIEALSEAIYSTAHVTNGRMMVLFTSYDMLRRTYSLLKEFIDPEEFMIFAQGISSGSRDRLKKNFQAFDQAILLGTSSFWEGVDIPGDDLSCLMMVRLPFAPPDQPVQKSMDQRLKQEGKNAFMEKSLPQAIIRFKQGFGRLIRSSSDRGVVIVCDQRLMEAKYGKHFLSSLPDIPVVYDSTKKLMDRIENWL</sequence>
<dbReference type="GO" id="GO:0006260">
    <property type="term" value="P:DNA replication"/>
    <property type="evidence" value="ECO:0007669"/>
    <property type="project" value="InterPro"/>
</dbReference>
<dbReference type="SUPFAM" id="SSF52540">
    <property type="entry name" value="P-loop containing nucleoside triphosphate hydrolases"/>
    <property type="match status" value="1"/>
</dbReference>
<accession>A0A845DS79</accession>
<keyword evidence="3 8" id="KW-0547">Nucleotide-binding</keyword>
<reference evidence="11 12" key="1">
    <citation type="submission" date="2019-11" db="EMBL/GenBank/DDBJ databases">
        <title>Genome sequences of 17 halophilic strains isolated from different environments.</title>
        <authorList>
            <person name="Furrow R.E."/>
        </authorList>
    </citation>
    <scope>NUCLEOTIDE SEQUENCE [LARGE SCALE GENOMIC DNA]</scope>
    <source>
        <strain evidence="11 12">22511_23_Filter</strain>
    </source>
</reference>
<dbReference type="Gene3D" id="3.30.420.10">
    <property type="entry name" value="Ribonuclease H-like superfamily/Ribonuclease H"/>
    <property type="match status" value="1"/>
</dbReference>
<dbReference type="GO" id="GO:0003887">
    <property type="term" value="F:DNA-directed DNA polymerase activity"/>
    <property type="evidence" value="ECO:0007669"/>
    <property type="project" value="InterPro"/>
</dbReference>
<dbReference type="InterPro" id="IPR036397">
    <property type="entry name" value="RNaseH_sf"/>
</dbReference>
<proteinExistence type="inferred from homology"/>
<comment type="cofactor">
    <cofactor evidence="1">
        <name>[4Fe-4S] cluster</name>
        <dbReference type="ChEBI" id="CHEBI:49883"/>
    </cofactor>
</comment>
<evidence type="ECO:0000256" key="8">
    <source>
        <dbReference type="HAMAP-Rule" id="MF_02206"/>
    </source>
</evidence>
<comment type="caution">
    <text evidence="11">The sequence shown here is derived from an EMBL/GenBank/DDBJ whole genome shotgun (WGS) entry which is preliminary data.</text>
</comment>
<dbReference type="Gene3D" id="3.40.50.300">
    <property type="entry name" value="P-loop containing nucleotide triphosphate hydrolases"/>
    <property type="match status" value="2"/>
</dbReference>
<organism evidence="11 12">
    <name type="scientific">Halobacillus litoralis</name>
    <dbReference type="NCBI Taxonomy" id="45668"/>
    <lineage>
        <taxon>Bacteria</taxon>
        <taxon>Bacillati</taxon>
        <taxon>Bacillota</taxon>
        <taxon>Bacilli</taxon>
        <taxon>Bacillales</taxon>
        <taxon>Bacillaceae</taxon>
        <taxon>Halobacillus</taxon>
    </lineage>
</organism>
<dbReference type="InterPro" id="IPR006310">
    <property type="entry name" value="DinG"/>
</dbReference>
<gene>
    <name evidence="8 9 11" type="primary">dinG</name>
    <name evidence="11" type="ORF">GLW04_05795</name>
</gene>
<dbReference type="InterPro" id="IPR011545">
    <property type="entry name" value="DEAD/DEAH_box_helicase_dom"/>
</dbReference>
<evidence type="ECO:0000259" key="10">
    <source>
        <dbReference type="PROSITE" id="PS51193"/>
    </source>
</evidence>
<dbReference type="InterPro" id="IPR012337">
    <property type="entry name" value="RNaseH-like_sf"/>
</dbReference>
<dbReference type="GO" id="GO:0005524">
    <property type="term" value="F:ATP binding"/>
    <property type="evidence" value="ECO:0007669"/>
    <property type="project" value="UniProtKB-UniRule"/>
</dbReference>
<evidence type="ECO:0000256" key="9">
    <source>
        <dbReference type="RuleBase" id="RU364106"/>
    </source>
</evidence>
<dbReference type="NCBIfam" id="NF005981">
    <property type="entry name" value="PRK08074.1"/>
    <property type="match status" value="1"/>
</dbReference>
<dbReference type="NCBIfam" id="TIGR00573">
    <property type="entry name" value="dnaq"/>
    <property type="match status" value="1"/>
</dbReference>
<dbReference type="EMBL" id="WMET01000001">
    <property type="protein sequence ID" value="MYL19395.1"/>
    <property type="molecule type" value="Genomic_DNA"/>
</dbReference>
<dbReference type="NCBIfam" id="TIGR01407">
    <property type="entry name" value="dinG_rel"/>
    <property type="match status" value="1"/>
</dbReference>
<dbReference type="GO" id="GO:0043139">
    <property type="term" value="F:5'-3' DNA helicase activity"/>
    <property type="evidence" value="ECO:0007669"/>
    <property type="project" value="UniProtKB-EC"/>
</dbReference>
<dbReference type="PANTHER" id="PTHR11472:SF34">
    <property type="entry name" value="REGULATOR OF TELOMERE ELONGATION HELICASE 1"/>
    <property type="match status" value="1"/>
</dbReference>
<dbReference type="Pfam" id="PF13307">
    <property type="entry name" value="Helicase_C_2"/>
    <property type="match status" value="1"/>
</dbReference>
<feature type="binding site" evidence="8">
    <location>
        <begin position="287"/>
        <end position="294"/>
    </location>
    <ligand>
        <name>ATP</name>
        <dbReference type="ChEBI" id="CHEBI:30616"/>
    </ligand>
</feature>
<dbReference type="PROSITE" id="PS51193">
    <property type="entry name" value="HELICASE_ATP_BIND_2"/>
    <property type="match status" value="1"/>
</dbReference>
<dbReference type="InterPro" id="IPR014001">
    <property type="entry name" value="Helicase_ATP-bd"/>
</dbReference>
<evidence type="ECO:0000256" key="6">
    <source>
        <dbReference type="ARBA" id="ARBA00022840"/>
    </source>
</evidence>
<dbReference type="SMART" id="SM00491">
    <property type="entry name" value="HELICc2"/>
    <property type="match status" value="1"/>
</dbReference>